<dbReference type="Proteomes" id="UP001597010">
    <property type="component" value="Unassembled WGS sequence"/>
</dbReference>
<evidence type="ECO:0000313" key="2">
    <source>
        <dbReference type="Proteomes" id="UP001597010"/>
    </source>
</evidence>
<proteinExistence type="predicted"/>
<sequence>MKAENIMQVANISIADLCTEFIAFLSNELPIYRDLILSEHLYSVSDIAENERHNPHSKEVTETLAAIDRLLRDINCSYFRLLTDNTETR</sequence>
<accession>A0ABW3AMK0</accession>
<reference evidence="2" key="1">
    <citation type="journal article" date="2019" name="Int. J. Syst. Evol. Microbiol.">
        <title>The Global Catalogue of Microorganisms (GCM) 10K type strain sequencing project: providing services to taxonomists for standard genome sequencing and annotation.</title>
        <authorList>
            <consortium name="The Broad Institute Genomics Platform"/>
            <consortium name="The Broad Institute Genome Sequencing Center for Infectious Disease"/>
            <person name="Wu L."/>
            <person name="Ma J."/>
        </authorList>
    </citation>
    <scope>NUCLEOTIDE SEQUENCE [LARGE SCALE GENOMIC DNA]</scope>
    <source>
        <strain evidence="2">CCUG 61484</strain>
    </source>
</reference>
<keyword evidence="2" id="KW-1185">Reference proteome</keyword>
<evidence type="ECO:0000313" key="1">
    <source>
        <dbReference type="EMBL" id="MFD0792015.1"/>
    </source>
</evidence>
<dbReference type="RefSeq" id="WP_377110728.1">
    <property type="nucleotide sequence ID" value="NZ_JBHTHZ010000001.1"/>
</dbReference>
<dbReference type="EMBL" id="JBHTHZ010000001">
    <property type="protein sequence ID" value="MFD0792015.1"/>
    <property type="molecule type" value="Genomic_DNA"/>
</dbReference>
<protein>
    <submittedName>
        <fullName evidence="1">Uncharacterized protein</fullName>
    </submittedName>
</protein>
<organism evidence="1 2">
    <name type="scientific">Mucilaginibacter litoreus</name>
    <dbReference type="NCBI Taxonomy" id="1048221"/>
    <lineage>
        <taxon>Bacteria</taxon>
        <taxon>Pseudomonadati</taxon>
        <taxon>Bacteroidota</taxon>
        <taxon>Sphingobacteriia</taxon>
        <taxon>Sphingobacteriales</taxon>
        <taxon>Sphingobacteriaceae</taxon>
        <taxon>Mucilaginibacter</taxon>
    </lineage>
</organism>
<comment type="caution">
    <text evidence="1">The sequence shown here is derived from an EMBL/GenBank/DDBJ whole genome shotgun (WGS) entry which is preliminary data.</text>
</comment>
<name>A0ABW3AMK0_9SPHI</name>
<gene>
    <name evidence="1" type="ORF">ACFQZX_00220</name>
</gene>